<dbReference type="Gene3D" id="3.30.465.10">
    <property type="match status" value="1"/>
</dbReference>
<dbReference type="InterPro" id="IPR016164">
    <property type="entry name" value="FAD-linked_Oxase-like_C"/>
</dbReference>
<dbReference type="SUPFAM" id="SSF55103">
    <property type="entry name" value="FAD-linked oxidases, C-terminal domain"/>
    <property type="match status" value="1"/>
</dbReference>
<proteinExistence type="predicted"/>
<keyword evidence="12" id="KW-1185">Reference proteome</keyword>
<reference evidence="11 12" key="1">
    <citation type="submission" date="2020-06" db="EMBL/GenBank/DDBJ databases">
        <title>Actinomadura xiongansis sp. nov., isolated from soil of Baiyangdian.</title>
        <authorList>
            <person name="Zhang X."/>
        </authorList>
    </citation>
    <scope>NUCLEOTIDE SEQUENCE [LARGE SCALE GENOMIC DNA]</scope>
    <source>
        <strain evidence="11 12">HBUM206468</strain>
    </source>
</reference>
<keyword evidence="4" id="KW-0812">Transmembrane</keyword>
<feature type="compositionally biased region" description="Basic and acidic residues" evidence="9">
    <location>
        <begin position="161"/>
        <end position="173"/>
    </location>
</feature>
<dbReference type="InterPro" id="IPR016169">
    <property type="entry name" value="FAD-bd_PCMH_sub2"/>
</dbReference>
<keyword evidence="7" id="KW-0560">Oxidoreductase</keyword>
<evidence type="ECO:0000256" key="9">
    <source>
        <dbReference type="SAM" id="MobiDB-lite"/>
    </source>
</evidence>
<evidence type="ECO:0000256" key="8">
    <source>
        <dbReference type="ARBA" id="ARBA00023136"/>
    </source>
</evidence>
<feature type="region of interest" description="Disordered" evidence="9">
    <location>
        <begin position="150"/>
        <end position="173"/>
    </location>
</feature>
<dbReference type="EC" id="1.3.1.72" evidence="2"/>
<evidence type="ECO:0000313" key="12">
    <source>
        <dbReference type="Proteomes" id="UP000805614"/>
    </source>
</evidence>
<evidence type="ECO:0000256" key="4">
    <source>
        <dbReference type="ARBA" id="ARBA00022692"/>
    </source>
</evidence>
<evidence type="ECO:0000259" key="10">
    <source>
        <dbReference type="PROSITE" id="PS51387"/>
    </source>
</evidence>
<keyword evidence="3" id="KW-0285">Flavoprotein</keyword>
<dbReference type="Pfam" id="PF01565">
    <property type="entry name" value="FAD_binding_4"/>
    <property type="match status" value="1"/>
</dbReference>
<dbReference type="InterPro" id="IPR040165">
    <property type="entry name" value="Diminuto-like"/>
</dbReference>
<keyword evidence="8" id="KW-0472">Membrane</keyword>
<comment type="caution">
    <text evidence="11">The sequence shown here is derived from an EMBL/GenBank/DDBJ whole genome shotgun (WGS) entry which is preliminary data.</text>
</comment>
<organism evidence="11 12">
    <name type="scientific">Actinomadura alba</name>
    <dbReference type="NCBI Taxonomy" id="406431"/>
    <lineage>
        <taxon>Bacteria</taxon>
        <taxon>Bacillati</taxon>
        <taxon>Actinomycetota</taxon>
        <taxon>Actinomycetes</taxon>
        <taxon>Streptosporangiales</taxon>
        <taxon>Thermomonosporaceae</taxon>
        <taxon>Actinomadura</taxon>
    </lineage>
</organism>
<evidence type="ECO:0000256" key="3">
    <source>
        <dbReference type="ARBA" id="ARBA00022630"/>
    </source>
</evidence>
<accession>A0ABR7LU89</accession>
<comment type="subcellular location">
    <subcellularLocation>
        <location evidence="1">Membrane</location>
        <topology evidence="1">Single-pass membrane protein</topology>
    </subcellularLocation>
</comment>
<dbReference type="SUPFAM" id="SSF56176">
    <property type="entry name" value="FAD-binding/transporter-associated domain-like"/>
    <property type="match status" value="1"/>
</dbReference>
<evidence type="ECO:0000256" key="7">
    <source>
        <dbReference type="ARBA" id="ARBA00023002"/>
    </source>
</evidence>
<dbReference type="PANTHER" id="PTHR10801:SF0">
    <property type="entry name" value="DELTA(24)-STEROL REDUCTASE"/>
    <property type="match status" value="1"/>
</dbReference>
<keyword evidence="5" id="KW-0274">FAD</keyword>
<evidence type="ECO:0000256" key="5">
    <source>
        <dbReference type="ARBA" id="ARBA00022827"/>
    </source>
</evidence>
<keyword evidence="6" id="KW-1133">Transmembrane helix</keyword>
<evidence type="ECO:0000313" key="11">
    <source>
        <dbReference type="EMBL" id="MBC6468413.1"/>
    </source>
</evidence>
<dbReference type="RefSeq" id="WP_187245491.1">
    <property type="nucleotide sequence ID" value="NZ_BAAAOK010000015.1"/>
</dbReference>
<dbReference type="PANTHER" id="PTHR10801">
    <property type="entry name" value="24-DEHYDROCHOLESTEROL REDUCTASE"/>
    <property type="match status" value="1"/>
</dbReference>
<sequence>MRVPADSAVSAARTGDAWSRHAQAVEALQESYRAIPRDAPVRLAKRTSYLFRKRQAAGAPGLDVSRLGRVIDVDPDARTADVQAMTTYEDLVAATLAHRLMPAVVPQLKGITLGGAITGLGIESSSFRNGMPHESVLELEILTGDGRLITARPGEETDESSGERPRPDAGHADHSALFRGFPNSYGTLGYATRLKIRLEPVRPYVQLRHLRFARADRCAEAIAQICSSRSYEGTSVDFVDGTVFAPDEMYLTVGTFVDDAPFTSDYTRRKIYYRSLRERSADYLTVHDYLWRWDTDWFWSSRDLGLENPLVRALWPRSKLRSDVYRRLIAWDERTALSARLDRWTRRPPREDVIQNVEIPLDRIGEYLEFFHREIGISPVWLCPLRALRRWPLYPLDPNQIYIDVGFWSRVQLRAGQSPDHHNRLIEDEIARLGGCKALYSTSYYTEDEFWRRYNGPAYRPLKDAYDPDGRLHDLYEKCVVGR</sequence>
<evidence type="ECO:0000256" key="1">
    <source>
        <dbReference type="ARBA" id="ARBA00004167"/>
    </source>
</evidence>
<feature type="domain" description="FAD-binding PCMH-type" evidence="10">
    <location>
        <begin position="11"/>
        <end position="201"/>
    </location>
</feature>
<evidence type="ECO:0000256" key="2">
    <source>
        <dbReference type="ARBA" id="ARBA00012405"/>
    </source>
</evidence>
<gene>
    <name evidence="11" type="ORF">HKK74_23365</name>
</gene>
<name>A0ABR7LU89_9ACTN</name>
<dbReference type="InterPro" id="IPR006094">
    <property type="entry name" value="Oxid_FAD_bind_N"/>
</dbReference>
<dbReference type="Proteomes" id="UP000805614">
    <property type="component" value="Unassembled WGS sequence"/>
</dbReference>
<evidence type="ECO:0000256" key="6">
    <source>
        <dbReference type="ARBA" id="ARBA00022989"/>
    </source>
</evidence>
<dbReference type="InterPro" id="IPR036318">
    <property type="entry name" value="FAD-bd_PCMH-like_sf"/>
</dbReference>
<dbReference type="InterPro" id="IPR016166">
    <property type="entry name" value="FAD-bd_PCMH"/>
</dbReference>
<dbReference type="PROSITE" id="PS51387">
    <property type="entry name" value="FAD_PCMH"/>
    <property type="match status" value="1"/>
</dbReference>
<protein>
    <recommendedName>
        <fullName evidence="2">Delta(24)-sterol reductase</fullName>
        <ecNumber evidence="2">1.3.1.72</ecNumber>
    </recommendedName>
</protein>
<dbReference type="EMBL" id="JABVEC010000018">
    <property type="protein sequence ID" value="MBC6468413.1"/>
    <property type="molecule type" value="Genomic_DNA"/>
</dbReference>